<evidence type="ECO:0000256" key="6">
    <source>
        <dbReference type="SAM" id="MobiDB-lite"/>
    </source>
</evidence>
<evidence type="ECO:0000256" key="1">
    <source>
        <dbReference type="ARBA" id="ARBA00004123"/>
    </source>
</evidence>
<protein>
    <recommendedName>
        <fullName evidence="9">DNA-directed RNA polymerases I, II, and III subunit RPABC4</fullName>
    </recommendedName>
</protein>
<comment type="subcellular location">
    <subcellularLocation>
        <location evidence="1">Nucleus</location>
    </subcellularLocation>
</comment>
<feature type="compositionally biased region" description="Polar residues" evidence="6">
    <location>
        <begin position="118"/>
        <end position="131"/>
    </location>
</feature>
<gene>
    <name evidence="7" type="primary">RvY_10288-1</name>
    <name evidence="7" type="synonym">RvY_10288.1</name>
    <name evidence="7" type="ORF">RvY_10288</name>
</gene>
<comment type="similarity">
    <text evidence="5">Belongs to the archaeal Rpo12/eukaryotic RPC10 RNA polymerase subunit family.</text>
</comment>
<evidence type="ECO:0000256" key="4">
    <source>
        <dbReference type="ARBA" id="ARBA00023242"/>
    </source>
</evidence>
<dbReference type="GO" id="GO:0008270">
    <property type="term" value="F:zinc ion binding"/>
    <property type="evidence" value="ECO:0007669"/>
    <property type="project" value="InterPro"/>
</dbReference>
<evidence type="ECO:0000313" key="7">
    <source>
        <dbReference type="EMBL" id="GAU99258.1"/>
    </source>
</evidence>
<dbReference type="FunFam" id="2.20.28.30:FF:000002">
    <property type="entry name" value="DNA-directed RNA polymerases II, IV and V subunit 12"/>
    <property type="match status" value="1"/>
</dbReference>
<dbReference type="GO" id="GO:0003677">
    <property type="term" value="F:DNA binding"/>
    <property type="evidence" value="ECO:0007669"/>
    <property type="project" value="InterPro"/>
</dbReference>
<evidence type="ECO:0000256" key="2">
    <source>
        <dbReference type="ARBA" id="ARBA00022723"/>
    </source>
</evidence>
<reference evidence="7 8" key="1">
    <citation type="journal article" date="2016" name="Nat. Commun.">
        <title>Extremotolerant tardigrade genome and improved radiotolerance of human cultured cells by tardigrade-unique protein.</title>
        <authorList>
            <person name="Hashimoto T."/>
            <person name="Horikawa D.D."/>
            <person name="Saito Y."/>
            <person name="Kuwahara H."/>
            <person name="Kozuka-Hata H."/>
            <person name="Shin-I T."/>
            <person name="Minakuchi Y."/>
            <person name="Ohishi K."/>
            <person name="Motoyama A."/>
            <person name="Aizu T."/>
            <person name="Enomoto A."/>
            <person name="Kondo K."/>
            <person name="Tanaka S."/>
            <person name="Hara Y."/>
            <person name="Koshikawa S."/>
            <person name="Sagara H."/>
            <person name="Miura T."/>
            <person name="Yokobori S."/>
            <person name="Miyagawa K."/>
            <person name="Suzuki Y."/>
            <person name="Kubo T."/>
            <person name="Oyama M."/>
            <person name="Kohara Y."/>
            <person name="Fujiyama A."/>
            <person name="Arakawa K."/>
            <person name="Katayama T."/>
            <person name="Toyoda A."/>
            <person name="Kunieda T."/>
        </authorList>
    </citation>
    <scope>NUCLEOTIDE SEQUENCE [LARGE SCALE GENOMIC DNA]</scope>
    <source>
        <strain evidence="7 8">YOKOZUNA-1</strain>
    </source>
</reference>
<feature type="compositionally biased region" description="Basic and acidic residues" evidence="6">
    <location>
        <begin position="132"/>
        <end position="145"/>
    </location>
</feature>
<dbReference type="STRING" id="947166.A0A1D1VLA0"/>
<dbReference type="OrthoDB" id="5585087at2759"/>
<dbReference type="InterPro" id="IPR029040">
    <property type="entry name" value="RPABC4/Spt4"/>
</dbReference>
<feature type="region of interest" description="Disordered" evidence="6">
    <location>
        <begin position="115"/>
        <end position="145"/>
    </location>
</feature>
<dbReference type="InterPro" id="IPR006591">
    <property type="entry name" value="RNAP_P/RPABC4"/>
</dbReference>
<keyword evidence="2" id="KW-0479">Metal-binding</keyword>
<dbReference type="Proteomes" id="UP000186922">
    <property type="component" value="Unassembled WGS sequence"/>
</dbReference>
<evidence type="ECO:0000256" key="3">
    <source>
        <dbReference type="ARBA" id="ARBA00022833"/>
    </source>
</evidence>
<dbReference type="PANTHER" id="PTHR12056:SF2">
    <property type="entry name" value="GEO11084P1"/>
    <property type="match status" value="1"/>
</dbReference>
<dbReference type="Pfam" id="PF03604">
    <property type="entry name" value="Zn_ribbon_RPAB4"/>
    <property type="match status" value="1"/>
</dbReference>
<evidence type="ECO:0008006" key="9">
    <source>
        <dbReference type="Google" id="ProtNLM"/>
    </source>
</evidence>
<dbReference type="PANTHER" id="PTHR12056">
    <property type="entry name" value="DNA-DIRECTED RNA POLYMERASES I, II, AND III"/>
    <property type="match status" value="1"/>
</dbReference>
<accession>A0A1D1VLA0</accession>
<dbReference type="SUPFAM" id="SSF63393">
    <property type="entry name" value="RNA polymerase subunits"/>
    <property type="match status" value="1"/>
</dbReference>
<evidence type="ECO:0000256" key="5">
    <source>
        <dbReference type="ARBA" id="ARBA00025770"/>
    </source>
</evidence>
<evidence type="ECO:0000313" key="8">
    <source>
        <dbReference type="Proteomes" id="UP000186922"/>
    </source>
</evidence>
<comment type="caution">
    <text evidence="7">The sequence shown here is derived from an EMBL/GenBank/DDBJ whole genome shotgun (WGS) entry which is preliminary data.</text>
</comment>
<keyword evidence="3" id="KW-0862">Zinc</keyword>
<sequence>MSSEHLAAKAAVFAVSSKNILKELSKEMMLSTPRCASKLVTIPLRWSNIGTYLVALATPLIPVLSRFPRGSVWDASCAETRLVADWTFLEHTPKSVPLARVKVTEVRRLTLPGINMADTDNQSTVTGSASKSSRDSRREPMDTGLTEEDKKPVVYICGECHRENPIRGREPIRCQECGYRILYKKRTKRLIVFDAR</sequence>
<dbReference type="AlphaFoldDB" id="A0A1D1VLA0"/>
<dbReference type="InterPro" id="IPR039747">
    <property type="entry name" value="RPABC4"/>
</dbReference>
<proteinExistence type="inferred from homology"/>
<keyword evidence="8" id="KW-1185">Reference proteome</keyword>
<dbReference type="GO" id="GO:0005666">
    <property type="term" value="C:RNA polymerase III complex"/>
    <property type="evidence" value="ECO:0007669"/>
    <property type="project" value="TreeGrafter"/>
</dbReference>
<dbReference type="SMART" id="SM00659">
    <property type="entry name" value="RPOLCX"/>
    <property type="match status" value="1"/>
</dbReference>
<dbReference type="GO" id="GO:0003899">
    <property type="term" value="F:DNA-directed RNA polymerase activity"/>
    <property type="evidence" value="ECO:0007669"/>
    <property type="project" value="InterPro"/>
</dbReference>
<dbReference type="GO" id="GO:0005665">
    <property type="term" value="C:RNA polymerase II, core complex"/>
    <property type="evidence" value="ECO:0007669"/>
    <property type="project" value="TreeGrafter"/>
</dbReference>
<organism evidence="7 8">
    <name type="scientific">Ramazzottius varieornatus</name>
    <name type="common">Water bear</name>
    <name type="synonym">Tardigrade</name>
    <dbReference type="NCBI Taxonomy" id="947166"/>
    <lineage>
        <taxon>Eukaryota</taxon>
        <taxon>Metazoa</taxon>
        <taxon>Ecdysozoa</taxon>
        <taxon>Tardigrada</taxon>
        <taxon>Eutardigrada</taxon>
        <taxon>Parachela</taxon>
        <taxon>Hypsibioidea</taxon>
        <taxon>Ramazzottiidae</taxon>
        <taxon>Ramazzottius</taxon>
    </lineage>
</organism>
<dbReference type="GO" id="GO:0005736">
    <property type="term" value="C:RNA polymerase I complex"/>
    <property type="evidence" value="ECO:0007669"/>
    <property type="project" value="TreeGrafter"/>
</dbReference>
<name>A0A1D1VLA0_RAMVA</name>
<keyword evidence="4" id="KW-0539">Nucleus</keyword>
<dbReference type="GO" id="GO:0006351">
    <property type="term" value="P:DNA-templated transcription"/>
    <property type="evidence" value="ECO:0007669"/>
    <property type="project" value="InterPro"/>
</dbReference>
<dbReference type="EMBL" id="BDGG01000005">
    <property type="protein sequence ID" value="GAU99258.1"/>
    <property type="molecule type" value="Genomic_DNA"/>
</dbReference>
<dbReference type="Gene3D" id="2.20.28.30">
    <property type="entry name" value="RNA polymerase ii, chain L"/>
    <property type="match status" value="1"/>
</dbReference>